<keyword evidence="3" id="KW-1185">Reference proteome</keyword>
<comment type="caution">
    <text evidence="2">The sequence shown here is derived from an EMBL/GenBank/DDBJ whole genome shotgun (WGS) entry which is preliminary data.</text>
</comment>
<dbReference type="Proteomes" id="UP000759298">
    <property type="component" value="Unassembled WGS sequence"/>
</dbReference>
<evidence type="ECO:0000313" key="3">
    <source>
        <dbReference type="Proteomes" id="UP000759298"/>
    </source>
</evidence>
<accession>A0ABS7PFG3</accession>
<evidence type="ECO:0008006" key="4">
    <source>
        <dbReference type="Google" id="ProtNLM"/>
    </source>
</evidence>
<dbReference type="EMBL" id="JAHWXP010000003">
    <property type="protein sequence ID" value="MBY8337815.1"/>
    <property type="molecule type" value="Genomic_DNA"/>
</dbReference>
<keyword evidence="1" id="KW-1133">Transmembrane helix</keyword>
<keyword evidence="1" id="KW-0812">Transmembrane</keyword>
<feature type="transmembrane region" description="Helical" evidence="1">
    <location>
        <begin position="7"/>
        <end position="29"/>
    </location>
</feature>
<reference evidence="2 3" key="1">
    <citation type="submission" date="2021-07" db="EMBL/GenBank/DDBJ databases">
        <title>Alteriqipengyuania abyssalis NZ-12B nov, sp.nov isolated from deep sea sponge in pacific ocean.</title>
        <authorList>
            <person name="Tareen S."/>
            <person name="Wink J."/>
        </authorList>
    </citation>
    <scope>NUCLEOTIDE SEQUENCE [LARGE SCALE GENOMIC DNA]</scope>
    <source>
        <strain evidence="2 3">NZ-12B</strain>
    </source>
</reference>
<proteinExistence type="predicted"/>
<sequence length="49" mass="5948">MERFGEHFGWIEIVFTAVVALGFAGWQYWSVSREIRRDKEEKEREARDE</sequence>
<organism evidence="2 3">
    <name type="scientific">Alteriqipengyuania abyssalis</name>
    <dbReference type="NCBI Taxonomy" id="2860200"/>
    <lineage>
        <taxon>Bacteria</taxon>
        <taxon>Pseudomonadati</taxon>
        <taxon>Pseudomonadota</taxon>
        <taxon>Alphaproteobacteria</taxon>
        <taxon>Sphingomonadales</taxon>
        <taxon>Erythrobacteraceae</taxon>
        <taxon>Alteriqipengyuania</taxon>
    </lineage>
</organism>
<evidence type="ECO:0000256" key="1">
    <source>
        <dbReference type="SAM" id="Phobius"/>
    </source>
</evidence>
<protein>
    <recommendedName>
        <fullName evidence="4">CcoQ/FixQ family Cbb3-type cytochrome c oxidase assembly chaperone</fullName>
    </recommendedName>
</protein>
<keyword evidence="1" id="KW-0472">Membrane</keyword>
<evidence type="ECO:0000313" key="2">
    <source>
        <dbReference type="EMBL" id="MBY8337815.1"/>
    </source>
</evidence>
<dbReference type="RefSeq" id="WP_222825317.1">
    <property type="nucleotide sequence ID" value="NZ_JAHWXP010000003.1"/>
</dbReference>
<name>A0ABS7PFG3_9SPHN</name>
<gene>
    <name evidence="2" type="ORF">KYN89_12250</name>
</gene>